<evidence type="ECO:0000256" key="15">
    <source>
        <dbReference type="ARBA" id="ARBA00023065"/>
    </source>
</evidence>
<keyword evidence="17" id="KW-0458">Lysosome</keyword>
<evidence type="ECO:0000259" key="27">
    <source>
        <dbReference type="Pfam" id="PF16916"/>
    </source>
</evidence>
<dbReference type="SUPFAM" id="SSF161111">
    <property type="entry name" value="Cation efflux protein transmembrane domain-like"/>
    <property type="match status" value="1"/>
</dbReference>
<dbReference type="NCBIfam" id="TIGR01297">
    <property type="entry name" value="CDF"/>
    <property type="match status" value="1"/>
</dbReference>
<organism evidence="28 29">
    <name type="scientific">Labeo rohita</name>
    <name type="common">Indian major carp</name>
    <name type="synonym">Cyprinus rohita</name>
    <dbReference type="NCBI Taxonomy" id="84645"/>
    <lineage>
        <taxon>Eukaryota</taxon>
        <taxon>Metazoa</taxon>
        <taxon>Chordata</taxon>
        <taxon>Craniata</taxon>
        <taxon>Vertebrata</taxon>
        <taxon>Euteleostomi</taxon>
        <taxon>Actinopterygii</taxon>
        <taxon>Neopterygii</taxon>
        <taxon>Teleostei</taxon>
        <taxon>Ostariophysi</taxon>
        <taxon>Cypriniformes</taxon>
        <taxon>Cyprinidae</taxon>
        <taxon>Labeoninae</taxon>
        <taxon>Labeonini</taxon>
        <taxon>Labeo</taxon>
    </lineage>
</organism>
<evidence type="ECO:0000256" key="16">
    <source>
        <dbReference type="ARBA" id="ARBA00023136"/>
    </source>
</evidence>
<keyword evidence="16 25" id="KW-0472">Membrane</keyword>
<dbReference type="SUPFAM" id="SSF160240">
    <property type="entry name" value="Cation efflux protein cytoplasmic domain-like"/>
    <property type="match status" value="1"/>
</dbReference>
<keyword evidence="29" id="KW-1185">Reference proteome</keyword>
<dbReference type="InterPro" id="IPR036837">
    <property type="entry name" value="Cation_efflux_CTD_sf"/>
</dbReference>
<evidence type="ECO:0000256" key="7">
    <source>
        <dbReference type="ARBA" id="ARBA00022599"/>
    </source>
</evidence>
<sequence>MDPPPTSEKSHLINERNAKIYSLKINSEFSGSKESCPNLPLGNGDMAGAIELKRPVGSHCHGKKAAFDESHEKLIAKKKLYIASIVCLVFMIGEYDGQSFLLVDLLKTTNQDNELWLAQIRMAYILHHSTTFHGHGSGYHKIDENGMSPVGHGHSHSLLGNHGNTSVRAAFIHVLGDLLQSFGVMVAAIIIYFRPEYKVADPICTFLFSVFVLGTTITILRDVFRILMEGAPKGIEFNSVKEVLLSLKAVKAMHSLHLWALTIGQSMVSVHIAIEENADPHSVLKEATELLQTKFGFYNTTIQVEPYCEDMIHCTQCQDPMD</sequence>
<evidence type="ECO:0000256" key="21">
    <source>
        <dbReference type="ARBA" id="ARBA00040652"/>
    </source>
</evidence>
<keyword evidence="7" id="KW-0771">Synaptosome</keyword>
<keyword evidence="5" id="KW-0813">Transport</keyword>
<keyword evidence="10" id="KW-0967">Endosome</keyword>
<keyword evidence="12" id="KW-0864">Zinc transport</keyword>
<evidence type="ECO:0000256" key="24">
    <source>
        <dbReference type="ARBA" id="ARBA00048349"/>
    </source>
</evidence>
<feature type="domain" description="Cation efflux protein transmembrane" evidence="26">
    <location>
        <begin position="154"/>
        <end position="228"/>
    </location>
</feature>
<keyword evidence="18" id="KW-0968">Cytoplasmic vesicle</keyword>
<evidence type="ECO:0000313" key="28">
    <source>
        <dbReference type="EMBL" id="KAI2652162.1"/>
    </source>
</evidence>
<evidence type="ECO:0000256" key="19">
    <source>
        <dbReference type="ARBA" id="ARBA00034102"/>
    </source>
</evidence>
<evidence type="ECO:0000256" key="14">
    <source>
        <dbReference type="ARBA" id="ARBA00023018"/>
    </source>
</evidence>
<dbReference type="PANTHER" id="PTHR11562:SF30">
    <property type="entry name" value="PROTON-COUPLED ZINC ANTIPORTER SLC30A3-RELATED"/>
    <property type="match status" value="1"/>
</dbReference>
<proteinExistence type="inferred from homology"/>
<comment type="subcellular location">
    <subcellularLocation>
        <location evidence="3">Cytoplasmic vesicle</location>
        <location evidence="3">Secretory vesicle</location>
        <location evidence="3">Synaptic vesicle membrane</location>
        <topology evidence="3">Multi-pass membrane protein</topology>
    </subcellularLocation>
    <subcellularLocation>
        <location evidence="1">Late endosome membrane</location>
        <topology evidence="1">Multi-pass membrane protein</topology>
    </subcellularLocation>
    <subcellularLocation>
        <location evidence="2">Lysosome membrane</location>
        <topology evidence="2">Multi-pass membrane protein</topology>
    </subcellularLocation>
    <subcellularLocation>
        <location evidence="19">Synapse</location>
        <location evidence="19">Synaptosome</location>
    </subcellularLocation>
</comment>
<evidence type="ECO:0000313" key="29">
    <source>
        <dbReference type="Proteomes" id="UP000830375"/>
    </source>
</evidence>
<evidence type="ECO:0000256" key="1">
    <source>
        <dbReference type="ARBA" id="ARBA00004107"/>
    </source>
</evidence>
<feature type="transmembrane region" description="Helical" evidence="25">
    <location>
        <begin position="199"/>
        <end position="220"/>
    </location>
</feature>
<keyword evidence="15" id="KW-0406">Ion transport</keyword>
<keyword evidence="14" id="KW-0770">Synapse</keyword>
<evidence type="ECO:0000256" key="9">
    <source>
        <dbReference type="ARBA" id="ARBA00022723"/>
    </source>
</evidence>
<evidence type="ECO:0000256" key="4">
    <source>
        <dbReference type="ARBA" id="ARBA00008873"/>
    </source>
</evidence>
<evidence type="ECO:0000256" key="2">
    <source>
        <dbReference type="ARBA" id="ARBA00004155"/>
    </source>
</evidence>
<evidence type="ECO:0000256" key="11">
    <source>
        <dbReference type="ARBA" id="ARBA00022833"/>
    </source>
</evidence>
<evidence type="ECO:0000256" key="17">
    <source>
        <dbReference type="ARBA" id="ARBA00023228"/>
    </source>
</evidence>
<comment type="function">
    <text evidence="20">Probable proton-coupled zinc ion antiporter mediating the import of zinc from cytoplasm into synaptic vesicles and participating to cellular zinc ion homeostasis in the brain.</text>
</comment>
<dbReference type="InterPro" id="IPR027469">
    <property type="entry name" value="Cation_efflux_TMD_sf"/>
</dbReference>
<dbReference type="Pfam" id="PF01545">
    <property type="entry name" value="Cation_efflux"/>
    <property type="match status" value="1"/>
</dbReference>
<evidence type="ECO:0000256" key="10">
    <source>
        <dbReference type="ARBA" id="ARBA00022753"/>
    </source>
</evidence>
<evidence type="ECO:0000256" key="20">
    <source>
        <dbReference type="ARBA" id="ARBA00037129"/>
    </source>
</evidence>
<dbReference type="Proteomes" id="UP000830375">
    <property type="component" value="Unassembled WGS sequence"/>
</dbReference>
<accession>A0ABQ8LNB5</accession>
<protein>
    <recommendedName>
        <fullName evidence="21">Probable proton-coupled zinc antiporter SLC30A3</fullName>
    </recommendedName>
    <alternativeName>
        <fullName evidence="23">Solute carrier family 30 member 3</fullName>
    </alternativeName>
    <alternativeName>
        <fullName evidence="22">Zinc transporter 3</fullName>
    </alternativeName>
</protein>
<name>A0ABQ8LNB5_LABRO</name>
<dbReference type="InterPro" id="IPR050681">
    <property type="entry name" value="CDF/SLC30A"/>
</dbReference>
<evidence type="ECO:0000256" key="23">
    <source>
        <dbReference type="ARBA" id="ARBA00042216"/>
    </source>
</evidence>
<comment type="similarity">
    <text evidence="4">Belongs to the cation diffusion facilitator (CDF) transporter (TC 2.A.4) family. SLC30A subfamily.</text>
</comment>
<feature type="domain" description="Cation efflux protein cytoplasmic" evidence="27">
    <location>
        <begin position="232"/>
        <end position="307"/>
    </location>
</feature>
<dbReference type="InterPro" id="IPR058533">
    <property type="entry name" value="Cation_efflux_TM"/>
</dbReference>
<keyword evidence="13 25" id="KW-1133">Transmembrane helix</keyword>
<keyword evidence="6" id="KW-0050">Antiport</keyword>
<keyword evidence="8 25" id="KW-0812">Transmembrane</keyword>
<evidence type="ECO:0000256" key="6">
    <source>
        <dbReference type="ARBA" id="ARBA00022449"/>
    </source>
</evidence>
<evidence type="ECO:0000259" key="26">
    <source>
        <dbReference type="Pfam" id="PF01545"/>
    </source>
</evidence>
<dbReference type="Pfam" id="PF16916">
    <property type="entry name" value="ZT_dimer"/>
    <property type="match status" value="1"/>
</dbReference>
<gene>
    <name evidence="28" type="ORF">H4Q32_015011</name>
</gene>
<comment type="catalytic activity">
    <reaction evidence="24">
        <text>Zn(2+)(in) + 2 H(+)(out) = Zn(2+)(out) + 2 H(+)(in)</text>
        <dbReference type="Rhea" id="RHEA:72627"/>
        <dbReference type="ChEBI" id="CHEBI:15378"/>
        <dbReference type="ChEBI" id="CHEBI:29105"/>
    </reaction>
</comment>
<evidence type="ECO:0000256" key="5">
    <source>
        <dbReference type="ARBA" id="ARBA00022448"/>
    </source>
</evidence>
<evidence type="ECO:0000256" key="25">
    <source>
        <dbReference type="SAM" id="Phobius"/>
    </source>
</evidence>
<evidence type="ECO:0000256" key="18">
    <source>
        <dbReference type="ARBA" id="ARBA00023329"/>
    </source>
</evidence>
<evidence type="ECO:0000256" key="22">
    <source>
        <dbReference type="ARBA" id="ARBA00042040"/>
    </source>
</evidence>
<evidence type="ECO:0000256" key="12">
    <source>
        <dbReference type="ARBA" id="ARBA00022906"/>
    </source>
</evidence>
<comment type="caution">
    <text evidence="28">The sequence shown here is derived from an EMBL/GenBank/DDBJ whole genome shotgun (WGS) entry which is preliminary data.</text>
</comment>
<dbReference type="PANTHER" id="PTHR11562">
    <property type="entry name" value="CATION EFFLUX PROTEIN/ ZINC TRANSPORTER"/>
    <property type="match status" value="1"/>
</dbReference>
<evidence type="ECO:0000256" key="13">
    <source>
        <dbReference type="ARBA" id="ARBA00022989"/>
    </source>
</evidence>
<keyword evidence="11" id="KW-0862">Zinc</keyword>
<keyword evidence="9" id="KW-0479">Metal-binding</keyword>
<evidence type="ECO:0000256" key="3">
    <source>
        <dbReference type="ARBA" id="ARBA00004644"/>
    </source>
</evidence>
<dbReference type="Gene3D" id="1.20.1510.10">
    <property type="entry name" value="Cation efflux protein transmembrane domain"/>
    <property type="match status" value="1"/>
</dbReference>
<dbReference type="EMBL" id="JACTAM010000020">
    <property type="protein sequence ID" value="KAI2652162.1"/>
    <property type="molecule type" value="Genomic_DNA"/>
</dbReference>
<dbReference type="InterPro" id="IPR002524">
    <property type="entry name" value="Cation_efflux"/>
</dbReference>
<reference evidence="28 29" key="1">
    <citation type="submission" date="2022-01" db="EMBL/GenBank/DDBJ databases">
        <title>A high-quality chromosome-level genome assembly of rohu carp, Labeo rohita.</title>
        <authorList>
            <person name="Arick M.A. II"/>
            <person name="Hsu C.-Y."/>
            <person name="Magbanua Z."/>
            <person name="Pechanova O."/>
            <person name="Grover C."/>
            <person name="Miller E."/>
            <person name="Thrash A."/>
            <person name="Ezzel L."/>
            <person name="Alam S."/>
            <person name="Benzie J."/>
            <person name="Hamilton M."/>
            <person name="Karsi A."/>
            <person name="Lawrence M.L."/>
            <person name="Peterson D.G."/>
        </authorList>
    </citation>
    <scope>NUCLEOTIDE SEQUENCE [LARGE SCALE GENOMIC DNA]</scope>
    <source>
        <strain evidence="29">BAU-BD-2019</strain>
        <tissue evidence="28">Blood</tissue>
    </source>
</reference>
<feature type="transmembrane region" description="Helical" evidence="25">
    <location>
        <begin position="170"/>
        <end position="193"/>
    </location>
</feature>
<evidence type="ECO:0000256" key="8">
    <source>
        <dbReference type="ARBA" id="ARBA00022692"/>
    </source>
</evidence>
<dbReference type="InterPro" id="IPR027470">
    <property type="entry name" value="Cation_efflux_CTD"/>
</dbReference>